<dbReference type="CDD" id="cd00009">
    <property type="entry name" value="AAA"/>
    <property type="match status" value="1"/>
</dbReference>
<dbReference type="Proteomes" id="UP000507962">
    <property type="component" value="Unassembled WGS sequence"/>
</dbReference>
<dbReference type="InterPro" id="IPR025662">
    <property type="entry name" value="Sigma_54_int_dom_ATP-bd_1"/>
</dbReference>
<dbReference type="SUPFAM" id="SSF52540">
    <property type="entry name" value="P-loop containing nucleoside triphosphate hydrolases"/>
    <property type="match status" value="1"/>
</dbReference>
<dbReference type="InterPro" id="IPR009057">
    <property type="entry name" value="Homeodomain-like_sf"/>
</dbReference>
<organism evidence="6 7">
    <name type="scientific">Desulfoluna butyratoxydans</name>
    <dbReference type="NCBI Taxonomy" id="231438"/>
    <lineage>
        <taxon>Bacteria</taxon>
        <taxon>Pseudomonadati</taxon>
        <taxon>Thermodesulfobacteriota</taxon>
        <taxon>Desulfobacteria</taxon>
        <taxon>Desulfobacterales</taxon>
        <taxon>Desulfolunaceae</taxon>
        <taxon>Desulfoluna</taxon>
    </lineage>
</organism>
<keyword evidence="4" id="KW-0804">Transcription</keyword>
<dbReference type="InterPro" id="IPR025944">
    <property type="entry name" value="Sigma_54_int_dom_CS"/>
</dbReference>
<dbReference type="InterPro" id="IPR058031">
    <property type="entry name" value="AAA_lid_NorR"/>
</dbReference>
<dbReference type="PROSITE" id="PS00688">
    <property type="entry name" value="SIGMA54_INTERACT_3"/>
    <property type="match status" value="1"/>
</dbReference>
<dbReference type="Gene3D" id="3.40.50.300">
    <property type="entry name" value="P-loop containing nucleotide triphosphate hydrolases"/>
    <property type="match status" value="1"/>
</dbReference>
<dbReference type="Pfam" id="PF25601">
    <property type="entry name" value="AAA_lid_14"/>
    <property type="match status" value="1"/>
</dbReference>
<keyword evidence="1" id="KW-0547">Nucleotide-binding</keyword>
<evidence type="ECO:0000256" key="3">
    <source>
        <dbReference type="ARBA" id="ARBA00023015"/>
    </source>
</evidence>
<evidence type="ECO:0000256" key="2">
    <source>
        <dbReference type="ARBA" id="ARBA00022840"/>
    </source>
</evidence>
<name>A0A4U8YTB8_9BACT</name>
<dbReference type="Gene3D" id="1.10.8.60">
    <property type="match status" value="1"/>
</dbReference>
<gene>
    <name evidence="6" type="ORF">MSL71_22120</name>
</gene>
<dbReference type="InterPro" id="IPR027417">
    <property type="entry name" value="P-loop_NTPase"/>
</dbReference>
<dbReference type="Pfam" id="PF02954">
    <property type="entry name" value="HTH_8"/>
    <property type="match status" value="1"/>
</dbReference>
<protein>
    <submittedName>
        <fullName evidence="6">Bacterial regulatory protein fis family</fullName>
    </submittedName>
</protein>
<dbReference type="SMART" id="SM00382">
    <property type="entry name" value="AAA"/>
    <property type="match status" value="1"/>
</dbReference>
<feature type="domain" description="Sigma-54 factor interaction" evidence="5">
    <location>
        <begin position="269"/>
        <end position="499"/>
    </location>
</feature>
<evidence type="ECO:0000259" key="5">
    <source>
        <dbReference type="PROSITE" id="PS50045"/>
    </source>
</evidence>
<dbReference type="GO" id="GO:0005524">
    <property type="term" value="F:ATP binding"/>
    <property type="evidence" value="ECO:0007669"/>
    <property type="project" value="UniProtKB-KW"/>
</dbReference>
<dbReference type="EMBL" id="CAADHO010000003">
    <property type="protein sequence ID" value="VFQ44563.1"/>
    <property type="molecule type" value="Genomic_DNA"/>
</dbReference>
<dbReference type="InterPro" id="IPR002078">
    <property type="entry name" value="Sigma_54_int"/>
</dbReference>
<dbReference type="InterPro" id="IPR002197">
    <property type="entry name" value="HTH_Fis"/>
</dbReference>
<evidence type="ECO:0000313" key="7">
    <source>
        <dbReference type="Proteomes" id="UP000507962"/>
    </source>
</evidence>
<dbReference type="PANTHER" id="PTHR32071:SF57">
    <property type="entry name" value="C4-DICARBOXYLATE TRANSPORT TRANSCRIPTIONAL REGULATORY PROTEIN DCTD"/>
    <property type="match status" value="1"/>
</dbReference>
<dbReference type="GO" id="GO:0006355">
    <property type="term" value="P:regulation of DNA-templated transcription"/>
    <property type="evidence" value="ECO:0007669"/>
    <property type="project" value="InterPro"/>
</dbReference>
<dbReference type="RefSeq" id="WP_180140184.1">
    <property type="nucleotide sequence ID" value="NZ_CAADHO010000003.1"/>
</dbReference>
<dbReference type="Pfam" id="PF00158">
    <property type="entry name" value="Sigma54_activat"/>
    <property type="match status" value="1"/>
</dbReference>
<keyword evidence="2" id="KW-0067">ATP-binding</keyword>
<dbReference type="GO" id="GO:0043565">
    <property type="term" value="F:sequence-specific DNA binding"/>
    <property type="evidence" value="ECO:0007669"/>
    <property type="project" value="InterPro"/>
</dbReference>
<proteinExistence type="predicted"/>
<dbReference type="AlphaFoldDB" id="A0A4U8YTB8"/>
<evidence type="ECO:0000256" key="1">
    <source>
        <dbReference type="ARBA" id="ARBA00022741"/>
    </source>
</evidence>
<keyword evidence="3" id="KW-0805">Transcription regulation</keyword>
<reference evidence="6 7" key="1">
    <citation type="submission" date="2019-03" db="EMBL/GenBank/DDBJ databases">
        <authorList>
            <person name="Nijsse B."/>
        </authorList>
    </citation>
    <scope>NUCLEOTIDE SEQUENCE [LARGE SCALE GENOMIC DNA]</scope>
    <source>
        <strain evidence="6">Desulfoluna butyratoxydans MSL71</strain>
    </source>
</reference>
<dbReference type="PROSITE" id="PS50045">
    <property type="entry name" value="SIGMA54_INTERACT_4"/>
    <property type="match status" value="1"/>
</dbReference>
<dbReference type="InterPro" id="IPR003593">
    <property type="entry name" value="AAA+_ATPase"/>
</dbReference>
<dbReference type="Gene3D" id="1.10.10.60">
    <property type="entry name" value="Homeodomain-like"/>
    <property type="match status" value="1"/>
</dbReference>
<evidence type="ECO:0000313" key="6">
    <source>
        <dbReference type="EMBL" id="VFQ44563.1"/>
    </source>
</evidence>
<accession>A0A4U8YTB8</accession>
<dbReference type="SUPFAM" id="SSF46689">
    <property type="entry name" value="Homeodomain-like"/>
    <property type="match status" value="1"/>
</dbReference>
<keyword evidence="7" id="KW-1185">Reference proteome</keyword>
<dbReference type="PANTHER" id="PTHR32071">
    <property type="entry name" value="TRANSCRIPTIONAL REGULATORY PROTEIN"/>
    <property type="match status" value="1"/>
</dbReference>
<dbReference type="FunFam" id="3.40.50.300:FF:000006">
    <property type="entry name" value="DNA-binding transcriptional regulator NtrC"/>
    <property type="match status" value="1"/>
</dbReference>
<sequence length="581" mass="64165">MLLKLQKQIQYYAETISTVTGLDVDVVDTDLIRIAGTGRCAKGIGESIKNAGNLLKTTLKGSKPLFIVNPRESEICKGCQTKADCHELLSVCAPISDGKTTFGAIDLICFSQEARERVLSQRAIYLNFLSLLAISIAARVNERQEFEDISDLLDIMSQVVNTNNKGTLIYDAKGAIVYHNERAKEILHKTLPSQFENFTITPTGCTFSDLNEYTVEQENRQQLIVGKYVEPKSAASRFSKVFVFDTIQSVISHSPQGSAPSFDSSLDNIIGQSPLLLQLKEQITATGNTRSSVLITGESGTGKELVARAIHAIGDRADAPFIAINCGAIPDTLLESELFGYVGGAFTGALSKGQIGKFELAEGGVLFLDEIGSMPLYLQVKLLRVLQERTITRLGATRPVSVDIRVIAACNDNLQELMAQNMFRSDLYYRLNVIPLHTPPLRQRLGDLDLLVEHFISKYCTLFGKKRFTLPTPIVQKMRDYDWPGNIRELENTIEYLVNMVSNQGEINQSTLHAGFLQNENLSPKAPPEPDTQQPVVPLKTLEHQAIMRALAYYGDTTKGKKQAAKALGVSLATLYRKIEK</sequence>
<evidence type="ECO:0000256" key="4">
    <source>
        <dbReference type="ARBA" id="ARBA00023163"/>
    </source>
</evidence>
<dbReference type="PROSITE" id="PS00675">
    <property type="entry name" value="SIGMA54_INTERACT_1"/>
    <property type="match status" value="1"/>
</dbReference>